<feature type="domain" description="Molybdopterin dinucleotide-binding" evidence="5">
    <location>
        <begin position="204"/>
        <end position="281"/>
    </location>
</feature>
<dbReference type="EMBL" id="BBSC01000003">
    <property type="protein sequence ID" value="GAM75065.1"/>
    <property type="molecule type" value="Genomic_DNA"/>
</dbReference>
<evidence type="ECO:0000313" key="6">
    <source>
        <dbReference type="EMBL" id="GAM75065.1"/>
    </source>
</evidence>
<evidence type="ECO:0000313" key="7">
    <source>
        <dbReference type="Proteomes" id="UP000031666"/>
    </source>
</evidence>
<dbReference type="STRING" id="1481914.JCM19241_1408"/>
<dbReference type="GO" id="GO:0016491">
    <property type="term" value="F:oxidoreductase activity"/>
    <property type="evidence" value="ECO:0007669"/>
    <property type="project" value="UniProtKB-KW"/>
</dbReference>
<keyword evidence="1" id="KW-0408">Iron</keyword>
<keyword evidence="2" id="KW-0500">Molybdenum</keyword>
<dbReference type="Proteomes" id="UP000031666">
    <property type="component" value="Unassembled WGS sequence"/>
</dbReference>
<evidence type="ECO:0000259" key="5">
    <source>
        <dbReference type="Pfam" id="PF01568"/>
    </source>
</evidence>
<protein>
    <submittedName>
        <fullName evidence="6">Tetrathionate reductase subunit A</fullName>
    </submittedName>
</protein>
<gene>
    <name evidence="6" type="ORF">JCM19241_1408</name>
</gene>
<evidence type="ECO:0000256" key="4">
    <source>
        <dbReference type="ARBA" id="ARBA00023002"/>
    </source>
</evidence>
<dbReference type="AlphaFoldDB" id="A0A0B8Q601"/>
<dbReference type="GO" id="GO:0051539">
    <property type="term" value="F:4 iron, 4 sulfur cluster binding"/>
    <property type="evidence" value="ECO:0007669"/>
    <property type="project" value="UniProtKB-KW"/>
</dbReference>
<accession>A0A0B8Q601</accession>
<name>A0A0B8Q601_9VIBR</name>
<organism evidence="6 7">
    <name type="scientific">Vibrio ishigakensis</name>
    <dbReference type="NCBI Taxonomy" id="1481914"/>
    <lineage>
        <taxon>Bacteria</taxon>
        <taxon>Pseudomonadati</taxon>
        <taxon>Pseudomonadota</taxon>
        <taxon>Gammaproteobacteria</taxon>
        <taxon>Vibrionales</taxon>
        <taxon>Vibrionaceae</taxon>
        <taxon>Vibrio</taxon>
    </lineage>
</organism>
<dbReference type="InterPro" id="IPR009010">
    <property type="entry name" value="Asp_de-COase-like_dom_sf"/>
</dbReference>
<comment type="caution">
    <text evidence="6">The sequence shown here is derived from an EMBL/GenBank/DDBJ whole genome shotgun (WGS) entry which is preliminary data.</text>
</comment>
<dbReference type="InterPro" id="IPR006657">
    <property type="entry name" value="MoPterin_dinucl-bd_dom"/>
</dbReference>
<evidence type="ECO:0000256" key="2">
    <source>
        <dbReference type="ARBA" id="ARBA00022505"/>
    </source>
</evidence>
<keyword evidence="4" id="KW-0560">Oxidoreductase</keyword>
<reference evidence="6 7" key="2">
    <citation type="submission" date="2015-01" db="EMBL/GenBank/DDBJ databases">
        <authorList>
            <consortium name="NBRP consortium"/>
            <person name="Sawabe T."/>
            <person name="Meirelles P."/>
            <person name="Feng G."/>
            <person name="Sayaka M."/>
            <person name="Hattori M."/>
            <person name="Ohkuma M."/>
        </authorList>
    </citation>
    <scope>NUCLEOTIDE SEQUENCE [LARGE SCALE GENOMIC DNA]</scope>
    <source>
        <strain evidence="7">JCM 19241</strain>
    </source>
</reference>
<dbReference type="PANTHER" id="PTHR43742:SF9">
    <property type="entry name" value="TETRATHIONATE REDUCTASE SUBUNIT A"/>
    <property type="match status" value="1"/>
</dbReference>
<evidence type="ECO:0000256" key="3">
    <source>
        <dbReference type="ARBA" id="ARBA00022729"/>
    </source>
</evidence>
<proteinExistence type="predicted"/>
<dbReference type="GO" id="GO:0043546">
    <property type="term" value="F:molybdopterin cofactor binding"/>
    <property type="evidence" value="ECO:0007669"/>
    <property type="project" value="InterPro"/>
</dbReference>
<dbReference type="PANTHER" id="PTHR43742">
    <property type="entry name" value="TRIMETHYLAMINE-N-OXIDE REDUCTASE"/>
    <property type="match status" value="1"/>
</dbReference>
<evidence type="ECO:0000256" key="1">
    <source>
        <dbReference type="ARBA" id="ARBA00022485"/>
    </source>
</evidence>
<reference evidence="6 7" key="1">
    <citation type="submission" date="2015-01" db="EMBL/GenBank/DDBJ databases">
        <title>Vibrio sp. C94 JCM 19241 whole genome shotgun sequence.</title>
        <authorList>
            <person name="Sawabe T."/>
            <person name="Meirelles P."/>
            <person name="Feng G."/>
            <person name="Sayaka M."/>
            <person name="Hattori M."/>
            <person name="Ohkuma M."/>
        </authorList>
    </citation>
    <scope>NUCLEOTIDE SEQUENCE [LARGE SCALE GENOMIC DNA]</scope>
    <source>
        <strain evidence="7">JCM 19241</strain>
    </source>
</reference>
<keyword evidence="1" id="KW-0004">4Fe-4S</keyword>
<dbReference type="SUPFAM" id="SSF50692">
    <property type="entry name" value="ADC-like"/>
    <property type="match status" value="1"/>
</dbReference>
<dbReference type="InterPro" id="IPR050612">
    <property type="entry name" value="Prok_Mopterin_Oxidored"/>
</dbReference>
<dbReference type="Gene3D" id="2.40.40.20">
    <property type="match status" value="1"/>
</dbReference>
<sequence>MYLEQYVHHPMMEATLVKGTAVRTPVVEPMTDKTEKGFHMSYEQFLIDVAIELGMPGFGENAIPDGYGKLWPLNTMSDYYIKGVANLAHNFGPVPEITDEELRITGLDSFYQEHKDTLKANEWLDVLFAISRGGLFESVDNRRNGKQLTHQFDKCISMYSEKVATTVDSMTGKRFKGQALNAESVTALDKPLSDLDTELDMTILTRKSALQSHSRLSSANSIRQITPTNFAEINKQTGEAKGLKTGDMVWIESVNGKRKAEVKLREGIAPDAISFIVGFGHNGYGASDYEVDGQIIKGSKQRKAGST</sequence>
<keyword evidence="3" id="KW-0732">Signal</keyword>
<dbReference type="Pfam" id="PF01568">
    <property type="entry name" value="Molydop_binding"/>
    <property type="match status" value="1"/>
</dbReference>
<keyword evidence="1" id="KW-0479">Metal-binding</keyword>
<keyword evidence="1" id="KW-0411">Iron-sulfur</keyword>